<feature type="transmembrane region" description="Helical" evidence="6">
    <location>
        <begin position="97"/>
        <end position="114"/>
    </location>
</feature>
<feature type="transmembrane region" description="Helical" evidence="6">
    <location>
        <begin position="121"/>
        <end position="141"/>
    </location>
</feature>
<gene>
    <name evidence="8" type="ORF">FJM01_01195</name>
</gene>
<keyword evidence="4 6" id="KW-1133">Transmembrane helix</keyword>
<dbReference type="GO" id="GO:0005886">
    <property type="term" value="C:plasma membrane"/>
    <property type="evidence" value="ECO:0007669"/>
    <property type="project" value="UniProtKB-SubCell"/>
</dbReference>
<evidence type="ECO:0000256" key="2">
    <source>
        <dbReference type="ARBA" id="ARBA00022475"/>
    </source>
</evidence>
<name>A0A502MIX5_9MOLU</name>
<dbReference type="EMBL" id="VFSY01000022">
    <property type="protein sequence ID" value="TPI02266.1"/>
    <property type="molecule type" value="Genomic_DNA"/>
</dbReference>
<feature type="transmembrane region" description="Helical" evidence="6">
    <location>
        <begin position="53"/>
        <end position="77"/>
    </location>
</feature>
<keyword evidence="5 6" id="KW-0472">Membrane</keyword>
<comment type="subcellular location">
    <subcellularLocation>
        <location evidence="1">Cell membrane</location>
        <topology evidence="1">Multi-pass membrane protein</topology>
    </subcellularLocation>
</comment>
<accession>A0A502MIX5</accession>
<evidence type="ECO:0000259" key="7">
    <source>
        <dbReference type="Pfam" id="PF10035"/>
    </source>
</evidence>
<feature type="transmembrane region" description="Helical" evidence="6">
    <location>
        <begin position="277"/>
        <end position="299"/>
    </location>
</feature>
<comment type="caution">
    <text evidence="8">The sequence shown here is derived from an EMBL/GenBank/DDBJ whole genome shotgun (WGS) entry which is preliminary data.</text>
</comment>
<organism evidence="8 9">
    <name type="scientific">Mycoplasma struthionis</name>
    <dbReference type="NCBI Taxonomy" id="538220"/>
    <lineage>
        <taxon>Bacteria</taxon>
        <taxon>Bacillati</taxon>
        <taxon>Mycoplasmatota</taxon>
        <taxon>Mollicutes</taxon>
        <taxon>Mycoplasmataceae</taxon>
        <taxon>Mycoplasma</taxon>
    </lineage>
</organism>
<dbReference type="PANTHER" id="PTHR33545:SF5">
    <property type="entry name" value="UPF0750 MEMBRANE PROTEIN YITT"/>
    <property type="match status" value="1"/>
</dbReference>
<evidence type="ECO:0000313" key="9">
    <source>
        <dbReference type="Proteomes" id="UP000317904"/>
    </source>
</evidence>
<keyword evidence="3 6" id="KW-0812">Transmembrane</keyword>
<dbReference type="InterPro" id="IPR019264">
    <property type="entry name" value="DUF2179"/>
</dbReference>
<evidence type="ECO:0000256" key="6">
    <source>
        <dbReference type="SAM" id="Phobius"/>
    </source>
</evidence>
<dbReference type="AlphaFoldDB" id="A0A502MIX5"/>
<dbReference type="PANTHER" id="PTHR33545">
    <property type="entry name" value="UPF0750 MEMBRANE PROTEIN YITT-RELATED"/>
    <property type="match status" value="1"/>
</dbReference>
<proteinExistence type="predicted"/>
<dbReference type="Proteomes" id="UP000317904">
    <property type="component" value="Unassembled WGS sequence"/>
</dbReference>
<feature type="transmembrane region" description="Helical" evidence="6">
    <location>
        <begin position="319"/>
        <end position="341"/>
    </location>
</feature>
<evidence type="ECO:0000256" key="4">
    <source>
        <dbReference type="ARBA" id="ARBA00022989"/>
    </source>
</evidence>
<protein>
    <submittedName>
        <fullName evidence="8">YitT family protein</fullName>
    </submittedName>
</protein>
<sequence>MLRKETSEELIQLEKQNQSKRIKRIKESKNHFDLNPYGVNFFNIWVKFPKKMFFIFISAILYNIAVATFLAKAATIATGLSALVQTITFSVSKTAPYFAYIYFLFNLPLVIFFWKKNARLFMVLTTYWLIWQMCFQSLLLIPQVSNVFDKIAIFYVNWQTPGKGEYGDIQNSLRTLIPWEAYGNYLNHYSSWWNLIKDQDAFMKQFNLSSAEYLSLLRFYDVLSRGYTNPTWPIIIYAVIGAICGGSAGGLAWKNSASTAGGDFIVYYLSRVKQKSVGSMSMIIAFCFASFSIFVISTLELSGVVSRGPGGKPLNHGAILLRVLCSVCYIFIYSAFLELIFPKYKKIKIEIYTKEPEKIIKHFKDIKYWHGYNISHVTGGYTVTETTVIETTALFLEQNSIKNEVWVAEPNAWITITRVHNIHGHFDTSKID</sequence>
<feature type="transmembrane region" description="Helical" evidence="6">
    <location>
        <begin position="234"/>
        <end position="253"/>
    </location>
</feature>
<reference evidence="8 9" key="1">
    <citation type="submission" date="2019-06" db="EMBL/GenBank/DDBJ databases">
        <title>A comparative genomics study of ostrich specific Mycoplasmas.</title>
        <authorList>
            <person name="Botes A."/>
            <person name="Nel T."/>
        </authorList>
    </citation>
    <scope>NUCLEOTIDE SEQUENCE [LARGE SCALE GENOMIC DNA]</scope>
    <source>
        <strain evidence="8 9">Ms01</strain>
    </source>
</reference>
<dbReference type="InterPro" id="IPR051461">
    <property type="entry name" value="UPF0750_membrane"/>
</dbReference>
<evidence type="ECO:0000256" key="1">
    <source>
        <dbReference type="ARBA" id="ARBA00004651"/>
    </source>
</evidence>
<keyword evidence="2" id="KW-1003">Cell membrane</keyword>
<dbReference type="RefSeq" id="WP_140700988.1">
    <property type="nucleotide sequence ID" value="NZ_VFSY01000022.1"/>
</dbReference>
<dbReference type="Pfam" id="PF02588">
    <property type="entry name" value="YitT_membrane"/>
    <property type="match status" value="1"/>
</dbReference>
<feature type="domain" description="DUF2179" evidence="7">
    <location>
        <begin position="370"/>
        <end position="424"/>
    </location>
</feature>
<evidence type="ECO:0000256" key="5">
    <source>
        <dbReference type="ARBA" id="ARBA00023136"/>
    </source>
</evidence>
<dbReference type="InterPro" id="IPR003740">
    <property type="entry name" value="YitT"/>
</dbReference>
<evidence type="ECO:0000313" key="8">
    <source>
        <dbReference type="EMBL" id="TPI02266.1"/>
    </source>
</evidence>
<evidence type="ECO:0000256" key="3">
    <source>
        <dbReference type="ARBA" id="ARBA00022692"/>
    </source>
</evidence>
<dbReference type="Pfam" id="PF10035">
    <property type="entry name" value="DUF2179"/>
    <property type="match status" value="1"/>
</dbReference>